<dbReference type="InterPro" id="IPR050173">
    <property type="entry name" value="ABC_transporter_C-like"/>
</dbReference>
<dbReference type="Pfam" id="PF00664">
    <property type="entry name" value="ABC_membrane"/>
    <property type="match status" value="1"/>
</dbReference>
<evidence type="ECO:0000256" key="4">
    <source>
        <dbReference type="ARBA" id="ARBA00022741"/>
    </source>
</evidence>
<dbReference type="Gene3D" id="1.20.1560.10">
    <property type="entry name" value="ABC transporter type 1, transmembrane domain"/>
    <property type="match status" value="1"/>
</dbReference>
<keyword evidence="7 9" id="KW-0472">Membrane</keyword>
<comment type="subcellular location">
    <subcellularLocation>
        <location evidence="1">Membrane</location>
        <topology evidence="1">Multi-pass membrane protein</topology>
    </subcellularLocation>
</comment>
<gene>
    <name evidence="11" type="primary">ABCC2</name>
    <name evidence="11" type="ORF">BGZ96_005819</name>
</gene>
<feature type="transmembrane region" description="Helical" evidence="9">
    <location>
        <begin position="123"/>
        <end position="152"/>
    </location>
</feature>
<feature type="compositionally biased region" description="Basic and acidic residues" evidence="8">
    <location>
        <begin position="248"/>
        <end position="260"/>
    </location>
</feature>
<name>A0ABQ7JH32_9FUNG</name>
<sequence>MGSIVNHMSTDVDKVVAFFDIIHLLWSAVVEMVITIVLLYKEVRYAIFASIGVIAVMASIGGLIAPFLGKNQKASMKSSDKRMKIINELVGAIKSVKLYGWEEYFIKKITAARDEQLMYARIFFSWVTVFATIMNMITPFVIFVTLAVYSVVAPADAPLDSRRIFTTITLINMLQGPLGQLSNSMSAIVTGKVAYNRLRGFLNSEEVDETNVIKNPDAAASDVAFEVTNGTFGWYTPEAIDAVLEKKQNEDEKNAKENAKTAKKSKMSTTTTTTTTTASEGVESFTTLDEKSNTATDEKPNASETLPVTRDSMGPVMHDINLQIRRGALTAVVGR</sequence>
<dbReference type="SUPFAM" id="SSF90123">
    <property type="entry name" value="ABC transporter transmembrane region"/>
    <property type="match status" value="1"/>
</dbReference>
<evidence type="ECO:0000313" key="11">
    <source>
        <dbReference type="EMBL" id="KAG0271403.1"/>
    </source>
</evidence>
<proteinExistence type="predicted"/>
<evidence type="ECO:0000259" key="10">
    <source>
        <dbReference type="PROSITE" id="PS50929"/>
    </source>
</evidence>
<evidence type="ECO:0000256" key="8">
    <source>
        <dbReference type="SAM" id="MobiDB-lite"/>
    </source>
</evidence>
<dbReference type="PANTHER" id="PTHR24223:SF399">
    <property type="entry name" value="ABC TRANSPORTER ATNG"/>
    <property type="match status" value="1"/>
</dbReference>
<dbReference type="InterPro" id="IPR044746">
    <property type="entry name" value="ABCC_6TM_D1"/>
</dbReference>
<feature type="compositionally biased region" description="Low complexity" evidence="8">
    <location>
        <begin position="267"/>
        <end position="279"/>
    </location>
</feature>
<feature type="compositionally biased region" description="Basic and acidic residues" evidence="8">
    <location>
        <begin position="288"/>
        <end position="301"/>
    </location>
</feature>
<dbReference type="Proteomes" id="UP001194696">
    <property type="component" value="Unassembled WGS sequence"/>
</dbReference>
<evidence type="ECO:0000256" key="5">
    <source>
        <dbReference type="ARBA" id="ARBA00022840"/>
    </source>
</evidence>
<evidence type="ECO:0000313" key="12">
    <source>
        <dbReference type="Proteomes" id="UP001194696"/>
    </source>
</evidence>
<dbReference type="CDD" id="cd18579">
    <property type="entry name" value="ABC_6TM_ABCC_D1"/>
    <property type="match status" value="1"/>
</dbReference>
<evidence type="ECO:0000256" key="6">
    <source>
        <dbReference type="ARBA" id="ARBA00022989"/>
    </source>
</evidence>
<protein>
    <submittedName>
        <fullName evidence="11">Canalicular multispecific organic anion transporter 1</fullName>
    </submittedName>
</protein>
<evidence type="ECO:0000256" key="3">
    <source>
        <dbReference type="ARBA" id="ARBA00022692"/>
    </source>
</evidence>
<evidence type="ECO:0000256" key="1">
    <source>
        <dbReference type="ARBA" id="ARBA00004141"/>
    </source>
</evidence>
<keyword evidence="3 9" id="KW-0812">Transmembrane</keyword>
<feature type="non-terminal residue" evidence="11">
    <location>
        <position position="335"/>
    </location>
</feature>
<dbReference type="PROSITE" id="PS50929">
    <property type="entry name" value="ABC_TM1F"/>
    <property type="match status" value="1"/>
</dbReference>
<evidence type="ECO:0000256" key="7">
    <source>
        <dbReference type="ARBA" id="ARBA00023136"/>
    </source>
</evidence>
<dbReference type="InterPro" id="IPR011527">
    <property type="entry name" value="ABC1_TM_dom"/>
</dbReference>
<keyword evidence="5" id="KW-0067">ATP-binding</keyword>
<reference evidence="11 12" key="1">
    <citation type="journal article" date="2020" name="Fungal Divers.">
        <title>Resolving the Mortierellaceae phylogeny through synthesis of multi-gene phylogenetics and phylogenomics.</title>
        <authorList>
            <person name="Vandepol N."/>
            <person name="Liber J."/>
            <person name="Desiro A."/>
            <person name="Na H."/>
            <person name="Kennedy M."/>
            <person name="Barry K."/>
            <person name="Grigoriev I.V."/>
            <person name="Miller A.N."/>
            <person name="O'Donnell K."/>
            <person name="Stajich J.E."/>
            <person name="Bonito G."/>
        </authorList>
    </citation>
    <scope>NUCLEOTIDE SEQUENCE [LARGE SCALE GENOMIC DNA]</scope>
    <source>
        <strain evidence="11 12">AD045</strain>
    </source>
</reference>
<evidence type="ECO:0000256" key="2">
    <source>
        <dbReference type="ARBA" id="ARBA00022448"/>
    </source>
</evidence>
<dbReference type="PANTHER" id="PTHR24223">
    <property type="entry name" value="ATP-BINDING CASSETTE SUB-FAMILY C"/>
    <property type="match status" value="1"/>
</dbReference>
<feature type="domain" description="ABC transmembrane type-1" evidence="10">
    <location>
        <begin position="1"/>
        <end position="190"/>
    </location>
</feature>
<keyword evidence="6 9" id="KW-1133">Transmembrane helix</keyword>
<feature type="transmembrane region" description="Helical" evidence="9">
    <location>
        <begin position="21"/>
        <end position="40"/>
    </location>
</feature>
<feature type="transmembrane region" description="Helical" evidence="9">
    <location>
        <begin position="46"/>
        <end position="68"/>
    </location>
</feature>
<dbReference type="InterPro" id="IPR036640">
    <property type="entry name" value="ABC1_TM_sf"/>
</dbReference>
<dbReference type="EMBL" id="JAAAIM010002779">
    <property type="protein sequence ID" value="KAG0271403.1"/>
    <property type="molecule type" value="Genomic_DNA"/>
</dbReference>
<evidence type="ECO:0000256" key="9">
    <source>
        <dbReference type="SAM" id="Phobius"/>
    </source>
</evidence>
<keyword evidence="2" id="KW-0813">Transport</keyword>
<feature type="region of interest" description="Disordered" evidence="8">
    <location>
        <begin position="248"/>
        <end position="314"/>
    </location>
</feature>
<keyword evidence="12" id="KW-1185">Reference proteome</keyword>
<accession>A0ABQ7JH32</accession>
<keyword evidence="4" id="KW-0547">Nucleotide-binding</keyword>
<organism evidence="11 12">
    <name type="scientific">Linnemannia gamsii</name>
    <dbReference type="NCBI Taxonomy" id="64522"/>
    <lineage>
        <taxon>Eukaryota</taxon>
        <taxon>Fungi</taxon>
        <taxon>Fungi incertae sedis</taxon>
        <taxon>Mucoromycota</taxon>
        <taxon>Mortierellomycotina</taxon>
        <taxon>Mortierellomycetes</taxon>
        <taxon>Mortierellales</taxon>
        <taxon>Mortierellaceae</taxon>
        <taxon>Linnemannia</taxon>
    </lineage>
</organism>
<comment type="caution">
    <text evidence="11">The sequence shown here is derived from an EMBL/GenBank/DDBJ whole genome shotgun (WGS) entry which is preliminary data.</text>
</comment>